<evidence type="ECO:0000313" key="2">
    <source>
        <dbReference type="Proteomes" id="UP000311382"/>
    </source>
</evidence>
<dbReference type="Proteomes" id="UP000311382">
    <property type="component" value="Unassembled WGS sequence"/>
</dbReference>
<organism evidence="1 2">
    <name type="scientific">Rhodotorula diobovata</name>
    <dbReference type="NCBI Taxonomy" id="5288"/>
    <lineage>
        <taxon>Eukaryota</taxon>
        <taxon>Fungi</taxon>
        <taxon>Dikarya</taxon>
        <taxon>Basidiomycota</taxon>
        <taxon>Pucciniomycotina</taxon>
        <taxon>Microbotryomycetes</taxon>
        <taxon>Sporidiobolales</taxon>
        <taxon>Sporidiobolaceae</taxon>
        <taxon>Rhodotorula</taxon>
    </lineage>
</organism>
<sequence length="290" mass="32501">MATPPPPPLSPAARLPTELVEIICDELAVLRTIVAGAGPLRPIVPLKRNDLRACALVFRQWRGPAQTALYRSLYLAERVECDALWRTFCESPHLVKIPRTLVILIGIGEVDDTLWNLGSSLQHQVLPWLLKQCKFFERLSVYFEWSSHSIELVRAITGHAHLREVVFENGPFKSNSWVADVLPQLPSSVRVLGVEDSLAKIESILTLPPSVKHFAFRCDEVYSATDTLARLCGLLEADSRRLHFRRFSLYLDKPHKADEPTVLDLIGRAQAGLAKRGVAFQCYTGGWSKS</sequence>
<accession>A0A5C5FLD2</accession>
<comment type="caution">
    <text evidence="1">The sequence shown here is derived from an EMBL/GenBank/DDBJ whole genome shotgun (WGS) entry which is preliminary data.</text>
</comment>
<proteinExistence type="predicted"/>
<keyword evidence="2" id="KW-1185">Reference proteome</keyword>
<evidence type="ECO:0008006" key="3">
    <source>
        <dbReference type="Google" id="ProtNLM"/>
    </source>
</evidence>
<evidence type="ECO:0000313" key="1">
    <source>
        <dbReference type="EMBL" id="TNY16986.1"/>
    </source>
</evidence>
<name>A0A5C5FLD2_9BASI</name>
<dbReference type="AlphaFoldDB" id="A0A5C5FLD2"/>
<reference evidence="1 2" key="1">
    <citation type="submission" date="2019-03" db="EMBL/GenBank/DDBJ databases">
        <title>Rhodosporidium diobovatum UCD-FST 08-225 genome sequencing, assembly, and annotation.</title>
        <authorList>
            <person name="Fakankun I.U."/>
            <person name="Fristensky B."/>
            <person name="Levin D.B."/>
        </authorList>
    </citation>
    <scope>NUCLEOTIDE SEQUENCE [LARGE SCALE GENOMIC DNA]</scope>
    <source>
        <strain evidence="1 2">UCD-FST 08-225</strain>
    </source>
</reference>
<dbReference type="OrthoDB" id="2522283at2759"/>
<dbReference type="EMBL" id="SOZI01000274">
    <property type="protein sequence ID" value="TNY16986.1"/>
    <property type="molecule type" value="Genomic_DNA"/>
</dbReference>
<protein>
    <recommendedName>
        <fullName evidence="3">F-box domain-containing protein</fullName>
    </recommendedName>
</protein>
<gene>
    <name evidence="1" type="ORF">DMC30DRAFT_153755</name>
</gene>